<evidence type="ECO:0000313" key="2">
    <source>
        <dbReference type="EMBL" id="KAF2786152.1"/>
    </source>
</evidence>
<accession>A0A6A6WPW9</accession>
<evidence type="ECO:0000256" key="1">
    <source>
        <dbReference type="SAM" id="Phobius"/>
    </source>
</evidence>
<reference evidence="2" key="1">
    <citation type="journal article" date="2020" name="Stud. Mycol.">
        <title>101 Dothideomycetes genomes: a test case for predicting lifestyles and emergence of pathogens.</title>
        <authorList>
            <person name="Haridas S."/>
            <person name="Albert R."/>
            <person name="Binder M."/>
            <person name="Bloem J."/>
            <person name="Labutti K."/>
            <person name="Salamov A."/>
            <person name="Andreopoulos B."/>
            <person name="Baker S."/>
            <person name="Barry K."/>
            <person name="Bills G."/>
            <person name="Bluhm B."/>
            <person name="Cannon C."/>
            <person name="Castanera R."/>
            <person name="Culley D."/>
            <person name="Daum C."/>
            <person name="Ezra D."/>
            <person name="Gonzalez J."/>
            <person name="Henrissat B."/>
            <person name="Kuo A."/>
            <person name="Liang C."/>
            <person name="Lipzen A."/>
            <person name="Lutzoni F."/>
            <person name="Magnuson J."/>
            <person name="Mondo S."/>
            <person name="Nolan M."/>
            <person name="Ohm R."/>
            <person name="Pangilinan J."/>
            <person name="Park H.-J."/>
            <person name="Ramirez L."/>
            <person name="Alfaro M."/>
            <person name="Sun H."/>
            <person name="Tritt A."/>
            <person name="Yoshinaga Y."/>
            <person name="Zwiers L.-H."/>
            <person name="Turgeon B."/>
            <person name="Goodwin S."/>
            <person name="Spatafora J."/>
            <person name="Crous P."/>
            <person name="Grigoriev I."/>
        </authorList>
    </citation>
    <scope>NUCLEOTIDE SEQUENCE</scope>
    <source>
        <strain evidence="2">CBS 109.77</strain>
    </source>
</reference>
<organism evidence="2 3">
    <name type="scientific">Melanomma pulvis-pyrius CBS 109.77</name>
    <dbReference type="NCBI Taxonomy" id="1314802"/>
    <lineage>
        <taxon>Eukaryota</taxon>
        <taxon>Fungi</taxon>
        <taxon>Dikarya</taxon>
        <taxon>Ascomycota</taxon>
        <taxon>Pezizomycotina</taxon>
        <taxon>Dothideomycetes</taxon>
        <taxon>Pleosporomycetidae</taxon>
        <taxon>Pleosporales</taxon>
        <taxon>Melanommataceae</taxon>
        <taxon>Melanomma</taxon>
    </lineage>
</organism>
<keyword evidence="3" id="KW-1185">Reference proteome</keyword>
<protein>
    <submittedName>
        <fullName evidence="2">Uncharacterized protein</fullName>
    </submittedName>
</protein>
<name>A0A6A6WPW9_9PLEO</name>
<dbReference type="AlphaFoldDB" id="A0A6A6WPW9"/>
<dbReference type="Proteomes" id="UP000799757">
    <property type="component" value="Unassembled WGS sequence"/>
</dbReference>
<keyword evidence="1" id="KW-0472">Membrane</keyword>
<gene>
    <name evidence="2" type="ORF">K505DRAFT_151758</name>
</gene>
<proteinExistence type="predicted"/>
<sequence>MIAASINVTELYCWWSYHMGKCKQSLVITYKLPRTCYFIQFEPLFTIKLLYLLIAVTVVVVVVVVISQKKLRSLLILSFIPHTYRRILARGRKSYRRMHVVPIRSRTTEGHPLMFRHRHVDHTFAITQERT</sequence>
<keyword evidence="1" id="KW-1133">Transmembrane helix</keyword>
<keyword evidence="1" id="KW-0812">Transmembrane</keyword>
<dbReference type="EMBL" id="MU002535">
    <property type="protein sequence ID" value="KAF2786152.1"/>
    <property type="molecule type" value="Genomic_DNA"/>
</dbReference>
<evidence type="ECO:0000313" key="3">
    <source>
        <dbReference type="Proteomes" id="UP000799757"/>
    </source>
</evidence>
<feature type="transmembrane region" description="Helical" evidence="1">
    <location>
        <begin position="49"/>
        <end position="67"/>
    </location>
</feature>